<comment type="caution">
    <text evidence="3">The sequence shown here is derived from an EMBL/GenBank/DDBJ whole genome shotgun (WGS) entry which is preliminary data.</text>
</comment>
<feature type="transmembrane region" description="Helical" evidence="1">
    <location>
        <begin position="305"/>
        <end position="326"/>
    </location>
</feature>
<evidence type="ECO:0000313" key="3">
    <source>
        <dbReference type="EMBL" id="RKT61537.1"/>
    </source>
</evidence>
<evidence type="ECO:0000313" key="4">
    <source>
        <dbReference type="Proteomes" id="UP000269493"/>
    </source>
</evidence>
<feature type="transmembrane region" description="Helical" evidence="1">
    <location>
        <begin position="210"/>
        <end position="230"/>
    </location>
</feature>
<feature type="transmembrane region" description="Helical" evidence="1">
    <location>
        <begin position="158"/>
        <end position="177"/>
    </location>
</feature>
<reference evidence="3 4" key="1">
    <citation type="submission" date="2018-10" db="EMBL/GenBank/DDBJ databases">
        <title>Genomic Encyclopedia of Archaeal and Bacterial Type Strains, Phase II (KMG-II): from individual species to whole genera.</title>
        <authorList>
            <person name="Goeker M."/>
        </authorList>
    </citation>
    <scope>NUCLEOTIDE SEQUENCE [LARGE SCALE GENOMIC DNA]</scope>
    <source>
        <strain evidence="3 4">NSB1</strain>
    </source>
</reference>
<keyword evidence="3" id="KW-0808">Transferase</keyword>
<dbReference type="AlphaFoldDB" id="A0A495WJU3"/>
<dbReference type="RefSeq" id="WP_022601046.1">
    <property type="nucleotide sequence ID" value="NZ_KI440792.1"/>
</dbReference>
<keyword evidence="1" id="KW-1133">Transmembrane helix</keyword>
<feature type="transmembrane region" description="Helical" evidence="1">
    <location>
        <begin position="183"/>
        <end position="201"/>
    </location>
</feature>
<organism evidence="3 4">
    <name type="scientific">Coprobacter fastidiosus NSB1 = JCM 33896</name>
    <dbReference type="NCBI Taxonomy" id="1349822"/>
    <lineage>
        <taxon>Bacteria</taxon>
        <taxon>Pseudomonadati</taxon>
        <taxon>Bacteroidota</taxon>
        <taxon>Bacteroidia</taxon>
        <taxon>Bacteroidales</taxon>
        <taxon>Barnesiellaceae</taxon>
        <taxon>Coprobacter</taxon>
    </lineage>
</organism>
<sequence>MKDIQKTKRLPGLDIVRSLAILFVVAQHFNLNTEFRQTVFDGTNLFFQGMCASIFFVAVPLFLLLTGYLNINKQLSFGYYKGIVRVLEAYLIYSLLTIAYRYFVNGEHLSVLLWIRQILNYEVIPYGWYIEMYICLFLLIPFLNLIYKCLDTQRKKQILIVTFLALTAIPISLNWSATQLFPAYFTSLYPVSFYFIGAYIHEYKPKFRKLWLCVILIILCTVDPVFNSIVHLREGFVSLFMIRNGLFNTITAVIVFLLFYDVDFKSKMITKISLLSLDMYLCSWIFDNLYYTYFKAHYFESQQQFFAFFPIIVPLVFFSSFGVAWLREKVNWGIKKITSFWDIGKQLTIEK</sequence>
<keyword evidence="3" id="KW-0012">Acyltransferase</keyword>
<dbReference type="OrthoDB" id="2234896at2"/>
<feature type="transmembrane region" description="Helical" evidence="1">
    <location>
        <begin position="123"/>
        <end position="146"/>
    </location>
</feature>
<feature type="transmembrane region" description="Helical" evidence="1">
    <location>
        <begin position="12"/>
        <end position="30"/>
    </location>
</feature>
<proteinExistence type="predicted"/>
<keyword evidence="4" id="KW-1185">Reference proteome</keyword>
<feature type="transmembrane region" description="Helical" evidence="1">
    <location>
        <begin position="83"/>
        <end position="103"/>
    </location>
</feature>
<feature type="transmembrane region" description="Helical" evidence="1">
    <location>
        <begin position="45"/>
        <end position="71"/>
    </location>
</feature>
<feature type="transmembrane region" description="Helical" evidence="1">
    <location>
        <begin position="272"/>
        <end position="293"/>
    </location>
</feature>
<name>A0A495WJU3_9BACT</name>
<accession>A0A495WJU3</accession>
<dbReference type="GeneID" id="92927732"/>
<dbReference type="Pfam" id="PF01757">
    <property type="entry name" value="Acyl_transf_3"/>
    <property type="match status" value="1"/>
</dbReference>
<keyword evidence="1" id="KW-0812">Transmembrane</keyword>
<dbReference type="InterPro" id="IPR002656">
    <property type="entry name" value="Acyl_transf_3_dom"/>
</dbReference>
<feature type="transmembrane region" description="Helical" evidence="1">
    <location>
        <begin position="236"/>
        <end position="260"/>
    </location>
</feature>
<feature type="domain" description="Acyltransferase 3" evidence="2">
    <location>
        <begin position="11"/>
        <end position="324"/>
    </location>
</feature>
<dbReference type="EMBL" id="RBXN01000001">
    <property type="protein sequence ID" value="RKT61537.1"/>
    <property type="molecule type" value="Genomic_DNA"/>
</dbReference>
<evidence type="ECO:0000259" key="2">
    <source>
        <dbReference type="Pfam" id="PF01757"/>
    </source>
</evidence>
<dbReference type="GO" id="GO:0016747">
    <property type="term" value="F:acyltransferase activity, transferring groups other than amino-acyl groups"/>
    <property type="evidence" value="ECO:0007669"/>
    <property type="project" value="InterPro"/>
</dbReference>
<gene>
    <name evidence="3" type="ORF">BC742_0591</name>
</gene>
<dbReference type="Proteomes" id="UP000269493">
    <property type="component" value="Unassembled WGS sequence"/>
</dbReference>
<evidence type="ECO:0000256" key="1">
    <source>
        <dbReference type="SAM" id="Phobius"/>
    </source>
</evidence>
<keyword evidence="1" id="KW-0472">Membrane</keyword>
<protein>
    <submittedName>
        <fullName evidence="3">Surface polysaccharide O-acyltransferase-like enzyme</fullName>
    </submittedName>
</protein>